<keyword evidence="3" id="KW-1003">Cell membrane</keyword>
<reference evidence="10" key="1">
    <citation type="journal article" date="2019" name="Int. J. Syst. Evol. Microbiol.">
        <title>The Global Catalogue of Microorganisms (GCM) 10K type strain sequencing project: providing services to taxonomists for standard genome sequencing and annotation.</title>
        <authorList>
            <consortium name="The Broad Institute Genomics Platform"/>
            <consortium name="The Broad Institute Genome Sequencing Center for Infectious Disease"/>
            <person name="Wu L."/>
            <person name="Ma J."/>
        </authorList>
    </citation>
    <scope>NUCLEOTIDE SEQUENCE [LARGE SCALE GENOMIC DNA]</scope>
    <source>
        <strain evidence="10">GH52</strain>
    </source>
</reference>
<gene>
    <name evidence="9" type="ORF">ACFSJH_02555</name>
</gene>
<name>A0ABW4YGN7_9BACL</name>
<keyword evidence="6 7" id="KW-0472">Membrane</keyword>
<comment type="similarity">
    <text evidence="7">Belongs to the binding-protein-dependent transport system permease family.</text>
</comment>
<protein>
    <submittedName>
        <fullName evidence="9">Carbohydrate ABC transporter permease</fullName>
    </submittedName>
</protein>
<dbReference type="Gene3D" id="1.10.3720.10">
    <property type="entry name" value="MetI-like"/>
    <property type="match status" value="1"/>
</dbReference>
<keyword evidence="5 7" id="KW-1133">Transmembrane helix</keyword>
<dbReference type="PANTHER" id="PTHR43744">
    <property type="entry name" value="ABC TRANSPORTER PERMEASE PROTEIN MG189-RELATED-RELATED"/>
    <property type="match status" value="1"/>
</dbReference>
<sequence>MMRGSKAIVSLARNIFAWLLSIIMLSPLVLVLINSLKTRSEASSMNMSLPAKFQWENYLVVIQEGKLFQSFFNSLLYAGGSTILSVLFAAAAAYIFSRNRTKWNKFLYFYLIMGIAMPVNFVTLMKVMQITHLIDTQLGIILMLAASAIPFSVFLIYGFVSSVPKELDEAGIVDGCSPIRLFVSVILPLLVPVLSTVSILNFMGAWSDFIHSLYYLKDSAKWPMTLAVYNFFGRFQVSWNLVSADIVLTTLPVIIIYLLGQKYIISGMTAGSVKG</sequence>
<evidence type="ECO:0000256" key="2">
    <source>
        <dbReference type="ARBA" id="ARBA00022448"/>
    </source>
</evidence>
<keyword evidence="4 7" id="KW-0812">Transmembrane</keyword>
<feature type="transmembrane region" description="Helical" evidence="7">
    <location>
        <begin position="181"/>
        <end position="206"/>
    </location>
</feature>
<evidence type="ECO:0000259" key="8">
    <source>
        <dbReference type="PROSITE" id="PS50928"/>
    </source>
</evidence>
<feature type="transmembrane region" description="Helical" evidence="7">
    <location>
        <begin position="108"/>
        <end position="128"/>
    </location>
</feature>
<feature type="transmembrane region" description="Helical" evidence="7">
    <location>
        <begin position="140"/>
        <end position="160"/>
    </location>
</feature>
<dbReference type="InterPro" id="IPR000515">
    <property type="entry name" value="MetI-like"/>
</dbReference>
<evidence type="ECO:0000256" key="5">
    <source>
        <dbReference type="ARBA" id="ARBA00022989"/>
    </source>
</evidence>
<dbReference type="PANTHER" id="PTHR43744:SF12">
    <property type="entry name" value="ABC TRANSPORTER PERMEASE PROTEIN MG189-RELATED"/>
    <property type="match status" value="1"/>
</dbReference>
<dbReference type="Proteomes" id="UP001597362">
    <property type="component" value="Unassembled WGS sequence"/>
</dbReference>
<keyword evidence="10" id="KW-1185">Reference proteome</keyword>
<organism evidence="9 10">
    <name type="scientific">Paenibacillus yanchengensis</name>
    <dbReference type="NCBI Taxonomy" id="2035833"/>
    <lineage>
        <taxon>Bacteria</taxon>
        <taxon>Bacillati</taxon>
        <taxon>Bacillota</taxon>
        <taxon>Bacilli</taxon>
        <taxon>Bacillales</taxon>
        <taxon>Paenibacillaceae</taxon>
        <taxon>Paenibacillus</taxon>
    </lineage>
</organism>
<comment type="caution">
    <text evidence="9">The sequence shown here is derived from an EMBL/GenBank/DDBJ whole genome shotgun (WGS) entry which is preliminary data.</text>
</comment>
<dbReference type="InterPro" id="IPR035906">
    <property type="entry name" value="MetI-like_sf"/>
</dbReference>
<feature type="transmembrane region" description="Helical" evidence="7">
    <location>
        <begin position="75"/>
        <end position="96"/>
    </location>
</feature>
<dbReference type="Pfam" id="PF00528">
    <property type="entry name" value="BPD_transp_1"/>
    <property type="match status" value="1"/>
</dbReference>
<feature type="transmembrane region" description="Helical" evidence="7">
    <location>
        <begin position="237"/>
        <end position="259"/>
    </location>
</feature>
<evidence type="ECO:0000313" key="9">
    <source>
        <dbReference type="EMBL" id="MFD2114628.1"/>
    </source>
</evidence>
<evidence type="ECO:0000256" key="7">
    <source>
        <dbReference type="RuleBase" id="RU363032"/>
    </source>
</evidence>
<dbReference type="EMBL" id="JBHUHO010000007">
    <property type="protein sequence ID" value="MFD2114628.1"/>
    <property type="molecule type" value="Genomic_DNA"/>
</dbReference>
<dbReference type="RefSeq" id="WP_377769643.1">
    <property type="nucleotide sequence ID" value="NZ_JBHUHO010000007.1"/>
</dbReference>
<feature type="domain" description="ABC transmembrane type-1" evidence="8">
    <location>
        <begin position="71"/>
        <end position="260"/>
    </location>
</feature>
<dbReference type="SUPFAM" id="SSF161098">
    <property type="entry name" value="MetI-like"/>
    <property type="match status" value="1"/>
</dbReference>
<dbReference type="PROSITE" id="PS50928">
    <property type="entry name" value="ABC_TM1"/>
    <property type="match status" value="1"/>
</dbReference>
<evidence type="ECO:0000256" key="6">
    <source>
        <dbReference type="ARBA" id="ARBA00023136"/>
    </source>
</evidence>
<evidence type="ECO:0000256" key="3">
    <source>
        <dbReference type="ARBA" id="ARBA00022475"/>
    </source>
</evidence>
<evidence type="ECO:0000256" key="1">
    <source>
        <dbReference type="ARBA" id="ARBA00004651"/>
    </source>
</evidence>
<comment type="subcellular location">
    <subcellularLocation>
        <location evidence="1 7">Cell membrane</location>
        <topology evidence="1 7">Multi-pass membrane protein</topology>
    </subcellularLocation>
</comment>
<proteinExistence type="inferred from homology"/>
<evidence type="ECO:0000313" key="10">
    <source>
        <dbReference type="Proteomes" id="UP001597362"/>
    </source>
</evidence>
<keyword evidence="2 7" id="KW-0813">Transport</keyword>
<dbReference type="CDD" id="cd06261">
    <property type="entry name" value="TM_PBP2"/>
    <property type="match status" value="1"/>
</dbReference>
<feature type="transmembrane region" description="Helical" evidence="7">
    <location>
        <begin position="12"/>
        <end position="33"/>
    </location>
</feature>
<evidence type="ECO:0000256" key="4">
    <source>
        <dbReference type="ARBA" id="ARBA00022692"/>
    </source>
</evidence>
<accession>A0ABW4YGN7</accession>